<name>M7XEL6_9BACT</name>
<accession>M7XEL6</accession>
<dbReference type="EMBL" id="AMZY02000010">
    <property type="protein sequence ID" value="EMS32993.1"/>
    <property type="molecule type" value="Genomic_DNA"/>
</dbReference>
<dbReference type="SUPFAM" id="SSF53300">
    <property type="entry name" value="vWA-like"/>
    <property type="match status" value="1"/>
</dbReference>
<feature type="signal peptide" evidence="1">
    <location>
        <begin position="1"/>
        <end position="16"/>
    </location>
</feature>
<evidence type="ECO:0000259" key="2">
    <source>
        <dbReference type="PROSITE" id="PS50234"/>
    </source>
</evidence>
<feature type="chain" id="PRO_5004087771" evidence="1">
    <location>
        <begin position="17"/>
        <end position="503"/>
    </location>
</feature>
<sequence>MKSLLLWLLSGMPLLAQTNSIKENLGPSVNTKEDQILPVFSLDGNTLYFSENATTGRYEIWFSQRNEAGTWAPKQKAEGLNPPTDGSKYVFAQVENDLLLVNGWFEQTDIGWVQSTGLSWYLPSQKRFVRLDIPTLRTQAKGRFVNAFLHRPTKMLLLSYAENERKDIYVCQPENPSAPWTELRWQMPERLPAPLNSEFDDTTPFLDNDGATLYFASNRPGGYGADDIYRSRRLGDSWTQWSVPENLGFRVNSNYSEIYYCIAPSRDFAYFVSYKHSYGSGDIFMLRADSTQSFPDIKPPPRDTQIDPLLPMQAVGESELEVAKYKANNLVFLIDRSGSMKGDNKLPLLKSSLKRLIGQLRDIDRLTLMSFADSAIVHFSLRGVTQKDSLYALIDSLAAAGETKANKGLELAYDYTVRNFVEDGNNEIILVTDGLFSLSTQDRQRINANRRIILSVVGLGNDGKALSNLRKLATGTKGSFIHIQNHETGTEALLEEVKSRSRR</sequence>
<comment type="caution">
    <text evidence="3">The sequence shown here is derived from an EMBL/GenBank/DDBJ whole genome shotgun (WGS) entry which is preliminary data.</text>
</comment>
<evidence type="ECO:0000313" key="3">
    <source>
        <dbReference type="EMBL" id="EMS32993.1"/>
    </source>
</evidence>
<dbReference type="InParanoid" id="M7XEL6"/>
<protein>
    <submittedName>
        <fullName evidence="3">von Willebrand factor type A domain protein</fullName>
    </submittedName>
</protein>
<dbReference type="InterPro" id="IPR002035">
    <property type="entry name" value="VWF_A"/>
</dbReference>
<dbReference type="InterPro" id="IPR051266">
    <property type="entry name" value="CLCR"/>
</dbReference>
<dbReference type="InterPro" id="IPR036465">
    <property type="entry name" value="vWFA_dom_sf"/>
</dbReference>
<dbReference type="Pfam" id="PF00092">
    <property type="entry name" value="VWA"/>
    <property type="match status" value="1"/>
</dbReference>
<dbReference type="STRING" id="1239962.C943_00270"/>
<dbReference type="PROSITE" id="PS50234">
    <property type="entry name" value="VWFA"/>
    <property type="match status" value="1"/>
</dbReference>
<evidence type="ECO:0000256" key="1">
    <source>
        <dbReference type="SAM" id="SignalP"/>
    </source>
</evidence>
<dbReference type="PANTHER" id="PTHR10579">
    <property type="entry name" value="CALCIUM-ACTIVATED CHLORIDE CHANNEL REGULATOR"/>
    <property type="match status" value="1"/>
</dbReference>
<dbReference type="SMART" id="SM00327">
    <property type="entry name" value="VWA"/>
    <property type="match status" value="1"/>
</dbReference>
<dbReference type="InterPro" id="IPR011659">
    <property type="entry name" value="WD40"/>
</dbReference>
<keyword evidence="4" id="KW-1185">Reference proteome</keyword>
<dbReference type="AlphaFoldDB" id="M7XEL6"/>
<dbReference type="Gene3D" id="3.40.50.410">
    <property type="entry name" value="von Willebrand factor, type A domain"/>
    <property type="match status" value="1"/>
</dbReference>
<proteinExistence type="predicted"/>
<reference evidence="3" key="1">
    <citation type="submission" date="2013-01" db="EMBL/GenBank/DDBJ databases">
        <title>Genome assembly of Mariniradius saccharolyticus AK6.</title>
        <authorList>
            <person name="Vaidya B."/>
            <person name="Khatri I."/>
            <person name="Tanuku N.R.S."/>
            <person name="Subramanian S."/>
            <person name="Pinnaka A."/>
        </authorList>
    </citation>
    <scope>NUCLEOTIDE SEQUENCE [LARGE SCALE GENOMIC DNA]</scope>
    <source>
        <strain evidence="3">AK6</strain>
    </source>
</reference>
<dbReference type="PANTHER" id="PTHR10579:SF43">
    <property type="entry name" value="ZINC FINGER (C3HC4-TYPE RING FINGER) FAMILY PROTEIN"/>
    <property type="match status" value="1"/>
</dbReference>
<evidence type="ECO:0000313" key="4">
    <source>
        <dbReference type="Proteomes" id="UP000010953"/>
    </source>
</evidence>
<dbReference type="Pfam" id="PF07676">
    <property type="entry name" value="PD40"/>
    <property type="match status" value="2"/>
</dbReference>
<keyword evidence="1" id="KW-0732">Signal</keyword>
<dbReference type="eggNOG" id="COG0823">
    <property type="taxonomic scope" value="Bacteria"/>
</dbReference>
<feature type="domain" description="VWFA" evidence="2">
    <location>
        <begin position="329"/>
        <end position="497"/>
    </location>
</feature>
<gene>
    <name evidence="3" type="ORF">C943_00270</name>
</gene>
<organism evidence="3 4">
    <name type="scientific">Mariniradius saccharolyticus AK6</name>
    <dbReference type="NCBI Taxonomy" id="1239962"/>
    <lineage>
        <taxon>Bacteria</taxon>
        <taxon>Pseudomonadati</taxon>
        <taxon>Bacteroidota</taxon>
        <taxon>Cytophagia</taxon>
        <taxon>Cytophagales</taxon>
        <taxon>Cyclobacteriaceae</taxon>
        <taxon>Mariniradius</taxon>
    </lineage>
</organism>
<dbReference type="Proteomes" id="UP000010953">
    <property type="component" value="Unassembled WGS sequence"/>
</dbReference>
<dbReference type="eggNOG" id="COG2304">
    <property type="taxonomic scope" value="Bacteria"/>
</dbReference>
<dbReference type="SUPFAM" id="SSF82171">
    <property type="entry name" value="DPP6 N-terminal domain-like"/>
    <property type="match status" value="1"/>
</dbReference>